<evidence type="ECO:0000313" key="3">
    <source>
        <dbReference type="Proteomes" id="UP000662111"/>
    </source>
</evidence>
<proteinExistence type="predicted"/>
<dbReference type="Proteomes" id="UP000662111">
    <property type="component" value="Unassembled WGS sequence"/>
</dbReference>
<comment type="caution">
    <text evidence="2">The sequence shown here is derived from an EMBL/GenBank/DDBJ whole genome shotgun (WGS) entry which is preliminary data.</text>
</comment>
<gene>
    <name evidence="2" type="ORF">GCM10011509_19320</name>
</gene>
<organism evidence="2 3">
    <name type="scientific">Ornithinimicrobium pekingense</name>
    <dbReference type="NCBI Taxonomy" id="384677"/>
    <lineage>
        <taxon>Bacteria</taxon>
        <taxon>Bacillati</taxon>
        <taxon>Actinomycetota</taxon>
        <taxon>Actinomycetes</taxon>
        <taxon>Micrococcales</taxon>
        <taxon>Ornithinimicrobiaceae</taxon>
        <taxon>Ornithinimicrobium</taxon>
    </lineage>
</organism>
<feature type="domain" description="Beta-lactamase-related" evidence="1">
    <location>
        <begin position="68"/>
        <end position="365"/>
    </location>
</feature>
<keyword evidence="3" id="KW-1185">Reference proteome</keyword>
<reference evidence="3" key="1">
    <citation type="journal article" date="2019" name="Int. J. Syst. Evol. Microbiol.">
        <title>The Global Catalogue of Microorganisms (GCM) 10K type strain sequencing project: providing services to taxonomists for standard genome sequencing and annotation.</title>
        <authorList>
            <consortium name="The Broad Institute Genomics Platform"/>
            <consortium name="The Broad Institute Genome Sequencing Center for Infectious Disease"/>
            <person name="Wu L."/>
            <person name="Ma J."/>
        </authorList>
    </citation>
    <scope>NUCLEOTIDE SEQUENCE [LARGE SCALE GENOMIC DNA]</scope>
    <source>
        <strain evidence="3">CGMCC 1.5362</strain>
    </source>
</reference>
<evidence type="ECO:0000313" key="2">
    <source>
        <dbReference type="EMBL" id="GGK71022.1"/>
    </source>
</evidence>
<name>A0ABQ2FAW6_9MICO</name>
<dbReference type="Pfam" id="PF00144">
    <property type="entry name" value="Beta-lactamase"/>
    <property type="match status" value="1"/>
</dbReference>
<dbReference type="EMBL" id="BMLB01000003">
    <property type="protein sequence ID" value="GGK71022.1"/>
    <property type="molecule type" value="Genomic_DNA"/>
</dbReference>
<evidence type="ECO:0000259" key="1">
    <source>
        <dbReference type="Pfam" id="PF00144"/>
    </source>
</evidence>
<dbReference type="Gene3D" id="3.40.710.10">
    <property type="entry name" value="DD-peptidase/beta-lactamase superfamily"/>
    <property type="match status" value="1"/>
</dbReference>
<dbReference type="InterPro" id="IPR001466">
    <property type="entry name" value="Beta-lactam-related"/>
</dbReference>
<dbReference type="GO" id="GO:0016787">
    <property type="term" value="F:hydrolase activity"/>
    <property type="evidence" value="ECO:0007669"/>
    <property type="project" value="UniProtKB-KW"/>
</dbReference>
<dbReference type="PANTHER" id="PTHR46825:SF7">
    <property type="entry name" value="D-ALANYL-D-ALANINE CARBOXYPEPTIDASE"/>
    <property type="match status" value="1"/>
</dbReference>
<accession>A0ABQ2FAW6</accession>
<dbReference type="InterPro" id="IPR012338">
    <property type="entry name" value="Beta-lactam/transpept-like"/>
</dbReference>
<dbReference type="SUPFAM" id="SSF56601">
    <property type="entry name" value="beta-lactamase/transpeptidase-like"/>
    <property type="match status" value="1"/>
</dbReference>
<dbReference type="PANTHER" id="PTHR46825">
    <property type="entry name" value="D-ALANYL-D-ALANINE-CARBOXYPEPTIDASE/ENDOPEPTIDASE AMPH"/>
    <property type="match status" value="1"/>
</dbReference>
<sequence>MIRAWMAVVASGLLITGCSSEGPVTSDGGAAASQQIQPLDCEAPVGGASTAGTANPLSVQDHLEKATQSMSGGVVVALGTAEGVLLCAAGRADSAGTPLSTGDVFRIASVTKTFTAVLVMQLVEEGRVSLEDQVTDVLPNLTMAKGVTVRQLLNHSSGLPEFLDTSFEQAVREDFARSWTAAEVVARLDKGEREFEPPGAQHRYSNTNYLVAGMLVEEVTGQPLSEVLRARITEPLGMGHTGLGPDRPEPVTGFAPALPGGNTEGISYRALETATGAAGGMVSTAADLVTFATALADGQLVSAESLAEMTDFSLAEDGMGVGLGLMQDEGGMIHHEGRLGGYGSLMILPSPTNDMVVVLSNDMYVNIADLAEDLMPTS</sequence>
<dbReference type="PROSITE" id="PS51257">
    <property type="entry name" value="PROKAR_LIPOPROTEIN"/>
    <property type="match status" value="1"/>
</dbReference>
<dbReference type="InterPro" id="IPR050491">
    <property type="entry name" value="AmpC-like"/>
</dbReference>
<protein>
    <submittedName>
        <fullName evidence="2">Serine hydrolase</fullName>
    </submittedName>
</protein>
<keyword evidence="2" id="KW-0378">Hydrolase</keyword>